<dbReference type="Proteomes" id="UP000217771">
    <property type="component" value="Unassembled WGS sequence"/>
</dbReference>
<dbReference type="GO" id="GO:0016791">
    <property type="term" value="F:phosphatase activity"/>
    <property type="evidence" value="ECO:0007669"/>
    <property type="project" value="TreeGrafter"/>
</dbReference>
<reference evidence="2 3" key="1">
    <citation type="submission" date="2017-08" db="EMBL/GenBank/DDBJ databases">
        <title>Halomonas alkalisoli sp. nov., isolated from saline alkaline soil.</title>
        <authorList>
            <person name="Wang D."/>
            <person name="Zhang G."/>
        </authorList>
    </citation>
    <scope>NUCLEOTIDE SEQUENCE [LARGE SCALE GENOMIC DNA]</scope>
    <source>
        <strain evidence="2 3">WRN001</strain>
    </source>
</reference>
<dbReference type="PANTHER" id="PTHR19288:SF46">
    <property type="entry name" value="HALOACID DEHALOGENASE-LIKE HYDROLASE DOMAIN-CONTAINING PROTEIN 2"/>
    <property type="match status" value="1"/>
</dbReference>
<evidence type="ECO:0000313" key="2">
    <source>
        <dbReference type="EMBL" id="PAU78425.1"/>
    </source>
</evidence>
<dbReference type="RefSeq" id="WP_095620098.1">
    <property type="nucleotide sequence ID" value="NZ_NSKB01000002.1"/>
</dbReference>
<dbReference type="Pfam" id="PF13242">
    <property type="entry name" value="Hydrolase_like"/>
    <property type="match status" value="1"/>
</dbReference>
<organism evidence="2 3">
    <name type="scientific">Halomonas salipaludis</name>
    <dbReference type="NCBI Taxonomy" id="2032625"/>
    <lineage>
        <taxon>Bacteria</taxon>
        <taxon>Pseudomonadati</taxon>
        <taxon>Pseudomonadota</taxon>
        <taxon>Gammaproteobacteria</taxon>
        <taxon>Oceanospirillales</taxon>
        <taxon>Halomonadaceae</taxon>
        <taxon>Halomonas</taxon>
    </lineage>
</organism>
<dbReference type="EMBL" id="NSKB01000002">
    <property type="protein sequence ID" value="PAU78425.1"/>
    <property type="molecule type" value="Genomic_DNA"/>
</dbReference>
<gene>
    <name evidence="2" type="ORF">CK498_06910</name>
</gene>
<dbReference type="AlphaFoldDB" id="A0A2A2F1B4"/>
<dbReference type="PANTHER" id="PTHR19288">
    <property type="entry name" value="4-NITROPHENYLPHOSPHATASE-RELATED"/>
    <property type="match status" value="1"/>
</dbReference>
<evidence type="ECO:0000313" key="3">
    <source>
        <dbReference type="Proteomes" id="UP000217771"/>
    </source>
</evidence>
<keyword evidence="3" id="KW-1185">Reference proteome</keyword>
<dbReference type="InterPro" id="IPR006357">
    <property type="entry name" value="HAD-SF_hydro_IIA"/>
</dbReference>
<dbReference type="SUPFAM" id="SSF56784">
    <property type="entry name" value="HAD-like"/>
    <property type="match status" value="1"/>
</dbReference>
<sequence>MQANVSPSAADTRPSQHPDVTDPRWQAILCDLDGCLISGELPLPGTQALFQRLGDRLWIVSNNSTDTAASLGARLRGMGLAIADERLILAGVAAIDDLARHKPGSRVALFASQALVAHAESQGLKITQCCPQTVLLCRDTGFDYAALRRIIGYLEGGAELLVANPDVSHPSLDGPPVPETGALLSAICSVLPRQDFRVIGKPERHLFDVALARAGVHAGQAMMVGDNVMTDGAGAQALDIAFLEVMPNAGLGPILGGASC</sequence>
<proteinExistence type="predicted"/>
<name>A0A2A2F1B4_9GAMM</name>
<accession>A0A2A2F1B4</accession>
<dbReference type="Pfam" id="PF13344">
    <property type="entry name" value="Hydrolase_6"/>
    <property type="match status" value="1"/>
</dbReference>
<dbReference type="GO" id="GO:0005737">
    <property type="term" value="C:cytoplasm"/>
    <property type="evidence" value="ECO:0007669"/>
    <property type="project" value="TreeGrafter"/>
</dbReference>
<dbReference type="Gene3D" id="3.40.50.1000">
    <property type="entry name" value="HAD superfamily/HAD-like"/>
    <property type="match status" value="2"/>
</dbReference>
<feature type="compositionally biased region" description="Polar residues" evidence="1">
    <location>
        <begin position="1"/>
        <end position="13"/>
    </location>
</feature>
<feature type="region of interest" description="Disordered" evidence="1">
    <location>
        <begin position="1"/>
        <end position="20"/>
    </location>
</feature>
<comment type="caution">
    <text evidence="2">The sequence shown here is derived from an EMBL/GenBank/DDBJ whole genome shotgun (WGS) entry which is preliminary data.</text>
</comment>
<dbReference type="InterPro" id="IPR036412">
    <property type="entry name" value="HAD-like_sf"/>
</dbReference>
<protein>
    <submittedName>
        <fullName evidence="2">Haloacid dehalogenase</fullName>
    </submittedName>
</protein>
<dbReference type="OrthoDB" id="148966at2"/>
<evidence type="ECO:0000256" key="1">
    <source>
        <dbReference type="SAM" id="MobiDB-lite"/>
    </source>
</evidence>
<dbReference type="InterPro" id="IPR023214">
    <property type="entry name" value="HAD_sf"/>
</dbReference>